<evidence type="ECO:0000256" key="1">
    <source>
        <dbReference type="ARBA" id="ARBA00010835"/>
    </source>
</evidence>
<dbReference type="PROSITE" id="PS00745">
    <property type="entry name" value="RF_PROK_I"/>
    <property type="match status" value="1"/>
</dbReference>
<reference evidence="4 5" key="1">
    <citation type="journal article" date="2013" name="Genome Announc.">
        <title>Draft Genome of the Marine Gammaproteobacterium Halomonas titanicae.</title>
        <authorList>
            <person name="Sanchez-Porro C."/>
            <person name="de la Haba R.R."/>
            <person name="Cruz-Hernandez N."/>
            <person name="Gonzalez J.M."/>
            <person name="Reyes-Guirao C."/>
            <person name="Navarro-Sampedro L."/>
            <person name="Carballo M."/>
            <person name="Ventosa A."/>
        </authorList>
    </citation>
    <scope>NUCLEOTIDE SEQUENCE [LARGE SCALE GENOMIC DNA]</scope>
    <source>
        <strain evidence="4 5">BH1</strain>
    </source>
</reference>
<evidence type="ECO:0000313" key="5">
    <source>
        <dbReference type="Proteomes" id="UP000011651"/>
    </source>
</evidence>
<comment type="caution">
    <text evidence="4">The sequence shown here is derived from an EMBL/GenBank/DDBJ whole genome shotgun (WGS) entry which is preliminary data.</text>
</comment>
<dbReference type="InterPro" id="IPR000352">
    <property type="entry name" value="Pep_chain_release_fac_I"/>
</dbReference>
<sequence length="164" mass="18180">MLKALLRLRCANCASLMGSRVTQGPLMLTISSNVTLADWEIDISQIRAQGAGGQNVNKVASAVHLRFDILSSTLPPLYKERLMALSDQRISKEGVVIIKAQSHRKLELNKEDALARLKELIQSATKQQKARRATKPTKGSQRRRVDHKTRKGKIKSLRGKVSAS</sequence>
<dbReference type="GO" id="GO:0043022">
    <property type="term" value="F:ribosome binding"/>
    <property type="evidence" value="ECO:0007669"/>
    <property type="project" value="TreeGrafter"/>
</dbReference>
<feature type="domain" description="Prokaryotic-type class I peptide chain release factors" evidence="3">
    <location>
        <begin position="47"/>
        <end position="63"/>
    </location>
</feature>
<proteinExistence type="inferred from homology"/>
<evidence type="ECO:0000313" key="4">
    <source>
        <dbReference type="EMBL" id="ELY20603.1"/>
    </source>
</evidence>
<dbReference type="GO" id="GO:0072344">
    <property type="term" value="P:rescue of stalled ribosome"/>
    <property type="evidence" value="ECO:0007669"/>
    <property type="project" value="TreeGrafter"/>
</dbReference>
<organism evidence="4 5">
    <name type="scientific">Vreelandella titanicae BH1</name>
    <dbReference type="NCBI Taxonomy" id="1204738"/>
    <lineage>
        <taxon>Bacteria</taxon>
        <taxon>Pseudomonadati</taxon>
        <taxon>Pseudomonadota</taxon>
        <taxon>Gammaproteobacteria</taxon>
        <taxon>Oceanospirillales</taxon>
        <taxon>Halomonadaceae</taxon>
        <taxon>Vreelandella</taxon>
    </lineage>
</organism>
<dbReference type="GO" id="GO:0004045">
    <property type="term" value="F:peptidyl-tRNA hydrolase activity"/>
    <property type="evidence" value="ECO:0007669"/>
    <property type="project" value="TreeGrafter"/>
</dbReference>
<dbReference type="GO" id="GO:0003747">
    <property type="term" value="F:translation release factor activity"/>
    <property type="evidence" value="ECO:0007669"/>
    <property type="project" value="InterPro"/>
</dbReference>
<dbReference type="SUPFAM" id="SSF75620">
    <property type="entry name" value="Release factor"/>
    <property type="match status" value="1"/>
</dbReference>
<dbReference type="Proteomes" id="UP000011651">
    <property type="component" value="Unassembled WGS sequence"/>
</dbReference>
<accession>L9U8N8</accession>
<dbReference type="EMBL" id="AOPO01000015">
    <property type="protein sequence ID" value="ELY20603.1"/>
    <property type="molecule type" value="Genomic_DNA"/>
</dbReference>
<gene>
    <name evidence="4" type="ORF">HALTITAN_2737</name>
</gene>
<comment type="similarity">
    <text evidence="1">Belongs to the prokaryotic/mitochondrial release factor family.</text>
</comment>
<name>L9U8N8_9GAMM</name>
<dbReference type="PANTHER" id="PTHR47814">
    <property type="entry name" value="PEPTIDYL-TRNA HYDROLASE ARFB"/>
    <property type="match status" value="1"/>
</dbReference>
<dbReference type="Gene3D" id="3.30.160.20">
    <property type="match status" value="1"/>
</dbReference>
<dbReference type="NCBIfam" id="NF006718">
    <property type="entry name" value="PRK09256.1"/>
    <property type="match status" value="1"/>
</dbReference>
<feature type="compositionally biased region" description="Basic residues" evidence="2">
    <location>
        <begin position="128"/>
        <end position="158"/>
    </location>
</feature>
<evidence type="ECO:0000259" key="3">
    <source>
        <dbReference type="PROSITE" id="PS00745"/>
    </source>
</evidence>
<dbReference type="AlphaFoldDB" id="L9U8N8"/>
<feature type="region of interest" description="Disordered" evidence="2">
    <location>
        <begin position="124"/>
        <end position="164"/>
    </location>
</feature>
<dbReference type="InterPro" id="IPR045853">
    <property type="entry name" value="Pep_chain_release_fac_I_sf"/>
</dbReference>
<dbReference type="PANTHER" id="PTHR47814:SF1">
    <property type="entry name" value="PEPTIDYL-TRNA HYDROLASE ARFB"/>
    <property type="match status" value="1"/>
</dbReference>
<evidence type="ECO:0000256" key="2">
    <source>
        <dbReference type="SAM" id="MobiDB-lite"/>
    </source>
</evidence>
<dbReference type="PATRIC" id="fig|1204738.3.peg.4121"/>
<dbReference type="Pfam" id="PF00472">
    <property type="entry name" value="RF-1"/>
    <property type="match status" value="1"/>
</dbReference>
<protein>
    <submittedName>
        <fullName evidence="4">Peptide chain release factor class I/class II</fullName>
    </submittedName>
</protein>